<dbReference type="EMBL" id="DF973886">
    <property type="protein sequence ID" value="GAU41873.1"/>
    <property type="molecule type" value="Genomic_DNA"/>
</dbReference>
<dbReference type="PROSITE" id="PS50994">
    <property type="entry name" value="INTEGRASE"/>
    <property type="match status" value="1"/>
</dbReference>
<dbReference type="Gene3D" id="3.10.20.370">
    <property type="match status" value="1"/>
</dbReference>
<evidence type="ECO:0000256" key="9">
    <source>
        <dbReference type="SAM" id="MobiDB-lite"/>
    </source>
</evidence>
<feature type="compositionally biased region" description="Low complexity" evidence="9">
    <location>
        <begin position="1809"/>
        <end position="1818"/>
    </location>
</feature>
<dbReference type="CDD" id="cd00303">
    <property type="entry name" value="retropepsin_like"/>
    <property type="match status" value="1"/>
</dbReference>
<dbReference type="CDD" id="cd09274">
    <property type="entry name" value="RNase_HI_RT_Ty3"/>
    <property type="match status" value="1"/>
</dbReference>
<dbReference type="Gene3D" id="3.30.420.10">
    <property type="entry name" value="Ribonuclease H-like superfamily/Ribonuclease H"/>
    <property type="match status" value="1"/>
</dbReference>
<evidence type="ECO:0000256" key="5">
    <source>
        <dbReference type="ARBA" id="ARBA00022759"/>
    </source>
</evidence>
<dbReference type="SUPFAM" id="SSF56672">
    <property type="entry name" value="DNA/RNA polymerases"/>
    <property type="match status" value="1"/>
</dbReference>
<dbReference type="Gene3D" id="3.10.10.10">
    <property type="entry name" value="HIV Type 1 Reverse Transcriptase, subunit A, domain 1"/>
    <property type="match status" value="1"/>
</dbReference>
<feature type="compositionally biased region" description="Acidic residues" evidence="9">
    <location>
        <begin position="525"/>
        <end position="536"/>
    </location>
</feature>
<keyword evidence="5" id="KW-0255">Endonuclease</keyword>
<organism evidence="11 12">
    <name type="scientific">Trifolium subterraneum</name>
    <name type="common">Subterranean clover</name>
    <dbReference type="NCBI Taxonomy" id="3900"/>
    <lineage>
        <taxon>Eukaryota</taxon>
        <taxon>Viridiplantae</taxon>
        <taxon>Streptophyta</taxon>
        <taxon>Embryophyta</taxon>
        <taxon>Tracheophyta</taxon>
        <taxon>Spermatophyta</taxon>
        <taxon>Magnoliopsida</taxon>
        <taxon>eudicotyledons</taxon>
        <taxon>Gunneridae</taxon>
        <taxon>Pentapetalae</taxon>
        <taxon>rosids</taxon>
        <taxon>fabids</taxon>
        <taxon>Fabales</taxon>
        <taxon>Fabaceae</taxon>
        <taxon>Papilionoideae</taxon>
        <taxon>50 kb inversion clade</taxon>
        <taxon>NPAAA clade</taxon>
        <taxon>Hologalegina</taxon>
        <taxon>IRL clade</taxon>
        <taxon>Trifolieae</taxon>
        <taxon>Trifolium</taxon>
    </lineage>
</organism>
<name>A0A2Z6NIX5_TRISU</name>
<keyword evidence="6" id="KW-0378">Hydrolase</keyword>
<dbReference type="InterPro" id="IPR043128">
    <property type="entry name" value="Rev_trsase/Diguanyl_cyclase"/>
</dbReference>
<dbReference type="SUPFAM" id="SSF53098">
    <property type="entry name" value="Ribonuclease H-like"/>
    <property type="match status" value="1"/>
</dbReference>
<dbReference type="PANTHER" id="PTHR37984:SF5">
    <property type="entry name" value="PROTEIN NYNRIN-LIKE"/>
    <property type="match status" value="1"/>
</dbReference>
<gene>
    <name evidence="11" type="ORF">TSUD_367380</name>
</gene>
<feature type="compositionally biased region" description="Polar residues" evidence="9">
    <location>
        <begin position="1840"/>
        <end position="1857"/>
    </location>
</feature>
<feature type="compositionally biased region" description="Basic and acidic residues" evidence="9">
    <location>
        <begin position="537"/>
        <end position="559"/>
    </location>
</feature>
<dbReference type="InterPro" id="IPR043502">
    <property type="entry name" value="DNA/RNA_pol_sf"/>
</dbReference>
<evidence type="ECO:0000259" key="10">
    <source>
        <dbReference type="PROSITE" id="PS50994"/>
    </source>
</evidence>
<dbReference type="InterPro" id="IPR001584">
    <property type="entry name" value="Integrase_cat-core"/>
</dbReference>
<accession>A0A2Z6NIX5</accession>
<dbReference type="Pfam" id="PF03732">
    <property type="entry name" value="Retrotrans_gag"/>
    <property type="match status" value="1"/>
</dbReference>
<dbReference type="InterPro" id="IPR050951">
    <property type="entry name" value="Retrovirus_Pol_polyprotein"/>
</dbReference>
<keyword evidence="8" id="KW-0175">Coiled coil</keyword>
<evidence type="ECO:0000256" key="2">
    <source>
        <dbReference type="ARBA" id="ARBA00022679"/>
    </source>
</evidence>
<evidence type="ECO:0000256" key="8">
    <source>
        <dbReference type="SAM" id="Coils"/>
    </source>
</evidence>
<dbReference type="Pfam" id="PF00665">
    <property type="entry name" value="rve"/>
    <property type="match status" value="1"/>
</dbReference>
<dbReference type="InterPro" id="IPR041588">
    <property type="entry name" value="Integrase_H2C2"/>
</dbReference>
<dbReference type="Gene3D" id="1.10.340.70">
    <property type="match status" value="1"/>
</dbReference>
<keyword evidence="7" id="KW-0695">RNA-directed DNA polymerase</keyword>
<feature type="region of interest" description="Disordered" evidence="9">
    <location>
        <begin position="455"/>
        <end position="573"/>
    </location>
</feature>
<evidence type="ECO:0000313" key="12">
    <source>
        <dbReference type="Proteomes" id="UP000242715"/>
    </source>
</evidence>
<evidence type="ECO:0000256" key="1">
    <source>
        <dbReference type="ARBA" id="ARBA00012493"/>
    </source>
</evidence>
<feature type="domain" description="Integrase catalytic" evidence="10">
    <location>
        <begin position="1417"/>
        <end position="1575"/>
    </location>
</feature>
<dbReference type="EC" id="2.7.7.49" evidence="1"/>
<dbReference type="InterPro" id="IPR012337">
    <property type="entry name" value="RNaseH-like_sf"/>
</dbReference>
<evidence type="ECO:0000256" key="6">
    <source>
        <dbReference type="ARBA" id="ARBA00022801"/>
    </source>
</evidence>
<proteinExistence type="predicted"/>
<keyword evidence="12" id="KW-1185">Reference proteome</keyword>
<feature type="compositionally biased region" description="Polar residues" evidence="9">
    <location>
        <begin position="455"/>
        <end position="471"/>
    </location>
</feature>
<dbReference type="Gene3D" id="3.30.70.270">
    <property type="match status" value="2"/>
</dbReference>
<feature type="region of interest" description="Disordered" evidence="9">
    <location>
        <begin position="1809"/>
        <end position="1858"/>
    </location>
</feature>
<dbReference type="Pfam" id="PF20167">
    <property type="entry name" value="Transposase_32"/>
    <property type="match status" value="1"/>
</dbReference>
<dbReference type="InterPro" id="IPR046796">
    <property type="entry name" value="Transposase_32_dom"/>
</dbReference>
<dbReference type="InterPro" id="IPR021109">
    <property type="entry name" value="Peptidase_aspartic_dom_sf"/>
</dbReference>
<reference evidence="12" key="1">
    <citation type="journal article" date="2017" name="Front. Plant Sci.">
        <title>Climate Clever Clovers: New Paradigm to Reduce the Environmental Footprint of Ruminants by Breeding Low Methanogenic Forages Utilizing Haplotype Variation.</title>
        <authorList>
            <person name="Kaur P."/>
            <person name="Appels R."/>
            <person name="Bayer P.E."/>
            <person name="Keeble-Gagnere G."/>
            <person name="Wang J."/>
            <person name="Hirakawa H."/>
            <person name="Shirasawa K."/>
            <person name="Vercoe P."/>
            <person name="Stefanova K."/>
            <person name="Durmic Z."/>
            <person name="Nichols P."/>
            <person name="Revell C."/>
            <person name="Isobe S.N."/>
            <person name="Edwards D."/>
            <person name="Erskine W."/>
        </authorList>
    </citation>
    <scope>NUCLEOTIDE SEQUENCE [LARGE SCALE GENOMIC DNA]</scope>
    <source>
        <strain evidence="12">cv. Daliak</strain>
    </source>
</reference>
<dbReference type="GO" id="GO:0004519">
    <property type="term" value="F:endonuclease activity"/>
    <property type="evidence" value="ECO:0007669"/>
    <property type="project" value="UniProtKB-KW"/>
</dbReference>
<dbReference type="Gene3D" id="2.40.70.10">
    <property type="entry name" value="Acid Proteases"/>
    <property type="match status" value="1"/>
</dbReference>
<dbReference type="Proteomes" id="UP000242715">
    <property type="component" value="Unassembled WGS sequence"/>
</dbReference>
<feature type="coiled-coil region" evidence="8">
    <location>
        <begin position="15"/>
        <end position="49"/>
    </location>
</feature>
<evidence type="ECO:0000313" key="11">
    <source>
        <dbReference type="EMBL" id="GAU41873.1"/>
    </source>
</evidence>
<feature type="compositionally biased region" description="Basic and acidic residues" evidence="9">
    <location>
        <begin position="498"/>
        <end position="524"/>
    </location>
</feature>
<evidence type="ECO:0000256" key="7">
    <source>
        <dbReference type="ARBA" id="ARBA00022918"/>
    </source>
</evidence>
<evidence type="ECO:0000256" key="4">
    <source>
        <dbReference type="ARBA" id="ARBA00022722"/>
    </source>
</evidence>
<dbReference type="CDD" id="cd01647">
    <property type="entry name" value="RT_LTR"/>
    <property type="match status" value="1"/>
</dbReference>
<dbReference type="Pfam" id="PF17917">
    <property type="entry name" value="RT_RNaseH"/>
    <property type="match status" value="1"/>
</dbReference>
<dbReference type="GO" id="GO:0016787">
    <property type="term" value="F:hydrolase activity"/>
    <property type="evidence" value="ECO:0007669"/>
    <property type="project" value="UniProtKB-KW"/>
</dbReference>
<keyword evidence="3" id="KW-0548">Nucleotidyltransferase</keyword>
<protein>
    <recommendedName>
        <fullName evidence="1">RNA-directed DNA polymerase</fullName>
        <ecNumber evidence="1">2.7.7.49</ecNumber>
    </recommendedName>
</protein>
<dbReference type="Pfam" id="PF00078">
    <property type="entry name" value="RVT_1"/>
    <property type="match status" value="1"/>
</dbReference>
<dbReference type="GO" id="GO:0003676">
    <property type="term" value="F:nucleic acid binding"/>
    <property type="evidence" value="ECO:0007669"/>
    <property type="project" value="InterPro"/>
</dbReference>
<feature type="region of interest" description="Disordered" evidence="9">
    <location>
        <begin position="403"/>
        <end position="424"/>
    </location>
</feature>
<keyword evidence="4" id="KW-0540">Nuclease</keyword>
<dbReference type="OrthoDB" id="10055717at2759"/>
<dbReference type="InterPro" id="IPR005162">
    <property type="entry name" value="Retrotrans_gag_dom"/>
</dbReference>
<dbReference type="Pfam" id="PF17921">
    <property type="entry name" value="Integrase_H2C2"/>
    <property type="match status" value="1"/>
</dbReference>
<dbReference type="GO" id="GO:0015074">
    <property type="term" value="P:DNA integration"/>
    <property type="evidence" value="ECO:0007669"/>
    <property type="project" value="InterPro"/>
</dbReference>
<dbReference type="InterPro" id="IPR041373">
    <property type="entry name" value="RT_RNaseH"/>
</dbReference>
<dbReference type="PANTHER" id="PTHR37984">
    <property type="entry name" value="PROTEIN CBG26694"/>
    <property type="match status" value="1"/>
</dbReference>
<evidence type="ECO:0000256" key="3">
    <source>
        <dbReference type="ARBA" id="ARBA00022695"/>
    </source>
</evidence>
<sequence length="2065" mass="236196">MQGTSSSGFLFDPEIEKTARANRKAVRQAKEAERLLASLGQDFEEVQTNTEEEPIDMVEEENNISVPPPGRTLGDYGQRNVGGVANLGFQPVNPVTFNIKNTVISALKEDQYSGFELISMLRLFKFSLTGRAKDWLDTIPPGTIATWQELERKFKDRYFPIHKFLERRSEIMNFEQGDGETLYDAWERFKLCLKKCPDHGIDDLQQMQYFTQGLRPQTRMLLDASAGGALKNKDEVEAKELIEKMAHHEYRAQKDRDHGIDDLQQMQYFTQGLRPQTRMLLDASAGGALKNKDEVEAKELIEKMAHHEYRAQKDRGAKKKAGILELDTNSAILAQMKLMTSQIEELKIANLKPEQAQVNKFEEVKCDFCRGAHENGQCFPEGSEQAKYLANFRKSYPNNQGYGWGGNQCQGSNSNAPPRRPSSMEESINKYIQATQENVETQLGQLSRQFSELLSQGNFGGNTKDSPQNESCKAMTLRNREVPSPEASETQKKREKKKEKEGEVEKEKLSEKRDEGEVEELKEGENEECEESEIEGDVEKSRERKVMSEGEEVVKDQKARQVKGKGKKSSSNVILPYPRKKKAKVKDHSQFNMKLLNTLQLNVPLVEALEQMPLYSKFLKELLTKKRKPLDDDTVDMTEECSAMIQHKLPQKKKDPGSFTILCSIGNLCIWRALCYLRSSINLMSLTMMKKIPGAVAKPTRMQLSLADRSIVYPYGILHDVLVRVGEFIFPADFIIMDMAEDREVESLLLGRPFLATGRALIDMEMGELMLRMDEEKIMFNVFEAMKRHDDDSSCFRVNVIEDVVEDVHVEEQPSSPLERVIANSIEKVEDEFEEEIEECLRQLEANLVDSKPKFEEVLSDDKEEFGQEDKVKAFELKELPSHLKYVFLGEDGSNPAIISSSLARLEESKLLRVLRANKEAMGWAISDLKGISPTLCMHKIKMEDEYKPVVQPRRRLNPTMKEVSPVHVVPKKGGMTVIRNDKNELIPTRTVTGWKMCIDYRRLNKATRKDHYPLPFMDQMLERLVGQECYCFLDGYSGYNQISVDPQDHEKTAITCLFGVFAYRRMPFGLCNALATFQRCMQAIFSDMMEDTLECHFMVKEGIVLGYKVSSKGIEVDQAKIEVIKDLPPPVNVKGVRSFLGHAGFYRSAFEILKEKLVSTLVIVAPQWDLPFELMCDTSDYAVGAVLGQHQLKFFHAIYYASKVLNENQVNYTTTEKELLTIVFALEKFRSYLIGSKVIVFTDHAALRHLLTKNESKPRLLRLENPLVTTKEKVISEAFPDEHLLAISTRPWFADLANYKVSGELPEDLTSHQRKKFLHDSKFYFWDDSFLFKEGQDGIIRRCVDTKESQDIMWHCHNSPCGGHHSGPRTAAKVLQSGFFWPTLFKDCVDYVKSCDECQRTGTISKRDEMPLQGMIEVEPFDCWWVVFMGPFPSSKSNLNILVCVDYVTKWVEAIASPKNNAHTVVKFLKKNIFTRFGVPRVLISDGGKHFINKYLENLFTKYNVKHKVATPYHPQTSGLVEVSNRKIKQILEKTVASSRKDWSLKFDDALWAYRTAFKTHLGFSPYQLVYGKACHLPVELEHKAYWATKFLNLDASLAGGERLLKLNELEEWRCRAYENVVTYKARTKAYHDKALKSKEFHPGQQVLLFNSKLKLFPGKLKSRWSGPFVIKEVSPYGSVEIFKPGEKDQDFKVNGQRLKVYKGGEFQRHKEKQKNGVGDFWKARKSTFETCSAPRRNVPAHRHDCPFLVTALIVHRRSGFAHRRNCQCASVCEKFACRRTQNSSNPFHENSFKIPISIMLKSLLGKSKSKKASSSSPDAENQSKRPKRAASKDCPGGSSASHDQGRKSSASTAPLAQSEIRPWSDKFFTKQRAERYEQIKSFAFNQEKGFSYELLKNVPEIYDQLRTRRWEKLNEIVMKEQGPKNATLVRESFVNAGKYVDNGSGFRVYIRGKIVDYSTAMLNEFLGEMVPEERCAFRTEKDRVAGMLEPERRVIRDFVALPDTPWYKASADSVPTKIQLTCFKPVAHAWAEFFVRNIFSVSNSSEYQIDNVVAVKIIMDVSR</sequence>
<dbReference type="FunFam" id="3.10.20.370:FF:000001">
    <property type="entry name" value="Retrovirus-related Pol polyprotein from transposon 17.6-like protein"/>
    <property type="match status" value="1"/>
</dbReference>
<keyword evidence="2" id="KW-0808">Transferase</keyword>
<dbReference type="InterPro" id="IPR036397">
    <property type="entry name" value="RNaseH_sf"/>
</dbReference>
<dbReference type="GO" id="GO:0003964">
    <property type="term" value="F:RNA-directed DNA polymerase activity"/>
    <property type="evidence" value="ECO:0007669"/>
    <property type="project" value="UniProtKB-KW"/>
</dbReference>
<dbReference type="InterPro" id="IPR000477">
    <property type="entry name" value="RT_dom"/>
</dbReference>